<evidence type="ECO:0000259" key="2">
    <source>
        <dbReference type="Pfam" id="PF13505"/>
    </source>
</evidence>
<feature type="domain" description="Outer membrane protein beta-barrel" evidence="2">
    <location>
        <begin position="36"/>
        <end position="217"/>
    </location>
</feature>
<dbReference type="Pfam" id="PF13505">
    <property type="entry name" value="OMP_b-brl"/>
    <property type="match status" value="1"/>
</dbReference>
<keyword evidence="1" id="KW-0732">Signal</keyword>
<sequence>MAQSEGTDKPESWYFKLGGSYFIQTAATEFPIVNGQAPNTDVYAANGTTLISRETNHGSFGEGFRSGLTAGYRISTRLGVEMGINYYSSADKLMVETTNRLVPGTTNVFVSGDAVGKIRAWDLSPSLVLFLGETKGFEPYTKVGVIVPVHGDLTIETNREYYTAAGVVAKTYAEDVVKPNPTLGFMAAIGTSYKLGKKLALFAEIEYRNFTVHGDTKETTVFTENGVDKLHTASTFRPDFSYSAIHTNYVDKLTTTSNSKVTNAAGFDDTKATDDISSYVGISGVGLTFGLRYSL</sequence>
<dbReference type="SUPFAM" id="SSF56925">
    <property type="entry name" value="OMPA-like"/>
    <property type="match status" value="1"/>
</dbReference>
<protein>
    <submittedName>
        <fullName evidence="3">Membrane protein</fullName>
    </submittedName>
</protein>
<gene>
    <name evidence="3" type="ORF">GCM10011518_07370</name>
</gene>
<reference evidence="4" key="1">
    <citation type="journal article" date="2019" name="Int. J. Syst. Evol. Microbiol.">
        <title>The Global Catalogue of Microorganisms (GCM) 10K type strain sequencing project: providing services to taxonomists for standard genome sequencing and annotation.</title>
        <authorList>
            <consortium name="The Broad Institute Genomics Platform"/>
            <consortium name="The Broad Institute Genome Sequencing Center for Infectious Disease"/>
            <person name="Wu L."/>
            <person name="Ma J."/>
        </authorList>
    </citation>
    <scope>NUCLEOTIDE SEQUENCE [LARGE SCALE GENOMIC DNA]</scope>
    <source>
        <strain evidence="4">CGMCC 1.16060</strain>
    </source>
</reference>
<dbReference type="EMBL" id="BMKP01000001">
    <property type="protein sequence ID" value="GGF00521.1"/>
    <property type="molecule type" value="Genomic_DNA"/>
</dbReference>
<organism evidence="3 4">
    <name type="scientific">Flavobacterium limi</name>
    <dbReference type="NCBI Taxonomy" id="2045105"/>
    <lineage>
        <taxon>Bacteria</taxon>
        <taxon>Pseudomonadati</taxon>
        <taxon>Bacteroidota</taxon>
        <taxon>Flavobacteriia</taxon>
        <taxon>Flavobacteriales</taxon>
        <taxon>Flavobacteriaceae</taxon>
        <taxon>Flavobacterium</taxon>
    </lineage>
</organism>
<evidence type="ECO:0000313" key="3">
    <source>
        <dbReference type="EMBL" id="GGF00521.1"/>
    </source>
</evidence>
<comment type="caution">
    <text evidence="3">The sequence shown here is derived from an EMBL/GenBank/DDBJ whole genome shotgun (WGS) entry which is preliminary data.</text>
</comment>
<dbReference type="InterPro" id="IPR011250">
    <property type="entry name" value="OMP/PagP_B-barrel"/>
</dbReference>
<name>A0ABQ1TTA3_9FLAO</name>
<accession>A0ABQ1TTA3</accession>
<proteinExistence type="predicted"/>
<dbReference type="Proteomes" id="UP000655016">
    <property type="component" value="Unassembled WGS sequence"/>
</dbReference>
<evidence type="ECO:0000256" key="1">
    <source>
        <dbReference type="ARBA" id="ARBA00022729"/>
    </source>
</evidence>
<evidence type="ECO:0000313" key="4">
    <source>
        <dbReference type="Proteomes" id="UP000655016"/>
    </source>
</evidence>
<dbReference type="InterPro" id="IPR027385">
    <property type="entry name" value="Beta-barrel_OMP"/>
</dbReference>
<dbReference type="Gene3D" id="2.40.160.20">
    <property type="match status" value="1"/>
</dbReference>
<keyword evidence="4" id="KW-1185">Reference proteome</keyword>